<evidence type="ECO:0000313" key="3">
    <source>
        <dbReference type="Proteomes" id="UP000663918"/>
    </source>
</evidence>
<keyword evidence="3" id="KW-1185">Reference proteome</keyword>
<sequence length="89" mass="9875">MPRYFFDTQDGRCVRDPEGAELPDAQAAKREGLSILGEILRYQGEEFWKTAHFSVIVTNAAGERIVTLTANAIEDIDDRTIGAPHEPAD</sequence>
<reference evidence="2" key="1">
    <citation type="submission" date="2020-09" db="EMBL/GenBank/DDBJ databases">
        <title>Brevundimonas sp. LVF2 isolated from a puddle in Goettingen, Germany.</title>
        <authorList>
            <person name="Friedrich I."/>
            <person name="Klassen A."/>
            <person name="Hannes N."/>
            <person name="Schneider D."/>
            <person name="Hertel R."/>
            <person name="Daniel R."/>
        </authorList>
    </citation>
    <scope>NUCLEOTIDE SEQUENCE</scope>
    <source>
        <strain evidence="2">LVF2</strain>
    </source>
</reference>
<name>A0A975GV87_9CAUL</name>
<evidence type="ECO:0000313" key="2">
    <source>
        <dbReference type="EMBL" id="QTC90279.1"/>
    </source>
</evidence>
<dbReference type="AlphaFoldDB" id="A0A975GV87"/>
<evidence type="ECO:0000259" key="1">
    <source>
        <dbReference type="Pfam" id="PF21834"/>
    </source>
</evidence>
<dbReference type="KEGG" id="bgoe:IFJ75_13455"/>
<dbReference type="Proteomes" id="UP000663918">
    <property type="component" value="Chromosome"/>
</dbReference>
<protein>
    <recommendedName>
        <fullName evidence="1">DUF6894 domain-containing protein</fullName>
    </recommendedName>
</protein>
<proteinExistence type="predicted"/>
<gene>
    <name evidence="2" type="ORF">IFJ75_13455</name>
</gene>
<organism evidence="2 3">
    <name type="scientific">Brevundimonas goettingensis</name>
    <dbReference type="NCBI Taxonomy" id="2774190"/>
    <lineage>
        <taxon>Bacteria</taxon>
        <taxon>Pseudomonadati</taxon>
        <taxon>Pseudomonadota</taxon>
        <taxon>Alphaproteobacteria</taxon>
        <taxon>Caulobacterales</taxon>
        <taxon>Caulobacteraceae</taxon>
        <taxon>Brevundimonas</taxon>
    </lineage>
</organism>
<accession>A0A975GV87</accession>
<feature type="domain" description="DUF6894" evidence="1">
    <location>
        <begin position="3"/>
        <end position="69"/>
    </location>
</feature>
<dbReference type="EMBL" id="CP062222">
    <property type="protein sequence ID" value="QTC90279.1"/>
    <property type="molecule type" value="Genomic_DNA"/>
</dbReference>
<dbReference type="RefSeq" id="WP_207868701.1">
    <property type="nucleotide sequence ID" value="NZ_CP062222.1"/>
</dbReference>
<dbReference type="InterPro" id="IPR054189">
    <property type="entry name" value="DUF6894"/>
</dbReference>
<dbReference type="Pfam" id="PF21834">
    <property type="entry name" value="DUF6894"/>
    <property type="match status" value="1"/>
</dbReference>